<dbReference type="InterPro" id="IPR052059">
    <property type="entry name" value="CR_Ser/Thr_kinase"/>
</dbReference>
<keyword evidence="13" id="KW-0675">Receptor</keyword>
<dbReference type="InterPro" id="IPR011009">
    <property type="entry name" value="Kinase-like_dom_sf"/>
</dbReference>
<keyword evidence="9" id="KW-0418">Kinase</keyword>
<dbReference type="GO" id="GO:0016020">
    <property type="term" value="C:membrane"/>
    <property type="evidence" value="ECO:0007669"/>
    <property type="project" value="UniProtKB-SubCell"/>
</dbReference>
<evidence type="ECO:0000259" key="21">
    <source>
        <dbReference type="PROSITE" id="PS51473"/>
    </source>
</evidence>
<proteinExistence type="predicted"/>
<dbReference type="Gene3D" id="3.30.200.20">
    <property type="entry name" value="Phosphorylase Kinase, domain 1"/>
    <property type="match status" value="1"/>
</dbReference>
<keyword evidence="23" id="KW-1185">Reference proteome</keyword>
<feature type="domain" description="Gnk2-homologous" evidence="21">
    <location>
        <begin position="25"/>
        <end position="129"/>
    </location>
</feature>
<sequence>MDELSSMWVPFFFLMTVLSPVLSDPRVSEAHRICGPHIPEAIFDHIKSAKGMEVLPELMFSQHFATNIVNTTGTGNPLYMLSQCHRDLSQADCRVCISTIYSKFDECHASLSARIFLDGCFTRYDIYRFFNESVDSLKDTSNCSSPLGSVDATSRPKFGESVGYAVGNVTKMAILNASEGFGAAKVRGVYALGQCWNTLSNEECRICLEKAGDEVRRCLPSKEGRSLNAGCYLRYSTENFYNGTEEAKEPNSTGLPVNGIIAAVSLAAFAFILLSAISAFAIFKRIAKSRKENFQLHQISIGIGKSGLNFKYETLEKATRNFSISRKLGQGGTGSVYKGTLPNGQTVAVKRLVYNTKQWVDEFFNEVNLISGIHHKNLVKLLGCSIEGPESLLVYEYVANRSLDRYIFGNSDLLLYVKWIRASLRSSLRPACSLFSSSADKGMIQTLNWKQRFNIIVGTAEGLAHLHGGCEVRIIHRDIKSSNVLLDENLNPKIADFGLARCFETNMSHLSTGIAGTLGYMAPEYVVRGKLTEKADVYSFGVLVLEIVCGRRNIAFIGNTAGSLLQIVWKLYKHNSLWEALDPSLEGNLAKEEAARVLKIGLMCTQASAADRPSMHQVLEMLMNGDSETPEPNQPPFLMARAMNQCTDSLVLNAAKLDISCTSSEYSPTGLYCLNGQRAGEDLARY</sequence>
<keyword evidence="6 19" id="KW-0732">Signal</keyword>
<keyword evidence="12 18" id="KW-0472">Membrane</keyword>
<evidence type="ECO:0000256" key="14">
    <source>
        <dbReference type="ARBA" id="ARBA00023180"/>
    </source>
</evidence>
<keyword evidence="5 18" id="KW-0812">Transmembrane</keyword>
<evidence type="ECO:0000256" key="1">
    <source>
        <dbReference type="ARBA" id="ARBA00004167"/>
    </source>
</evidence>
<dbReference type="SMART" id="SM00220">
    <property type="entry name" value="S_TKc"/>
    <property type="match status" value="1"/>
</dbReference>
<evidence type="ECO:0000256" key="17">
    <source>
        <dbReference type="PROSITE-ProRule" id="PRU10141"/>
    </source>
</evidence>
<dbReference type="Proteomes" id="UP001346149">
    <property type="component" value="Unassembled WGS sequence"/>
</dbReference>
<keyword evidence="11 18" id="KW-1133">Transmembrane helix</keyword>
<name>A0AAN7LIK9_TRANT</name>
<evidence type="ECO:0000256" key="10">
    <source>
        <dbReference type="ARBA" id="ARBA00022840"/>
    </source>
</evidence>
<organism evidence="22 23">
    <name type="scientific">Trapa natans</name>
    <name type="common">Water chestnut</name>
    <dbReference type="NCBI Taxonomy" id="22666"/>
    <lineage>
        <taxon>Eukaryota</taxon>
        <taxon>Viridiplantae</taxon>
        <taxon>Streptophyta</taxon>
        <taxon>Embryophyta</taxon>
        <taxon>Tracheophyta</taxon>
        <taxon>Spermatophyta</taxon>
        <taxon>Magnoliopsida</taxon>
        <taxon>eudicotyledons</taxon>
        <taxon>Gunneridae</taxon>
        <taxon>Pentapetalae</taxon>
        <taxon>rosids</taxon>
        <taxon>malvids</taxon>
        <taxon>Myrtales</taxon>
        <taxon>Lythraceae</taxon>
        <taxon>Trapa</taxon>
    </lineage>
</organism>
<dbReference type="InterPro" id="IPR001245">
    <property type="entry name" value="Ser-Thr/Tyr_kinase_cat_dom"/>
</dbReference>
<keyword evidence="7" id="KW-0677">Repeat</keyword>
<comment type="subcellular location">
    <subcellularLocation>
        <location evidence="1">Membrane</location>
        <topology evidence="1">Single-pass membrane protein</topology>
    </subcellularLocation>
</comment>
<evidence type="ECO:0000256" key="12">
    <source>
        <dbReference type="ARBA" id="ARBA00023136"/>
    </source>
</evidence>
<keyword evidence="14" id="KW-0325">Glycoprotein</keyword>
<evidence type="ECO:0000256" key="7">
    <source>
        <dbReference type="ARBA" id="ARBA00022737"/>
    </source>
</evidence>
<evidence type="ECO:0000313" key="23">
    <source>
        <dbReference type="Proteomes" id="UP001346149"/>
    </source>
</evidence>
<evidence type="ECO:0000256" key="13">
    <source>
        <dbReference type="ARBA" id="ARBA00023170"/>
    </source>
</evidence>
<feature type="transmembrane region" description="Helical" evidence="18">
    <location>
        <begin position="260"/>
        <end position="283"/>
    </location>
</feature>
<dbReference type="InterPro" id="IPR038408">
    <property type="entry name" value="GNK2_sf"/>
</dbReference>
<keyword evidence="8 17" id="KW-0547">Nucleotide-binding</keyword>
<feature type="domain" description="Protein kinase" evidence="20">
    <location>
        <begin position="322"/>
        <end position="638"/>
    </location>
</feature>
<comment type="caution">
    <text evidence="22">The sequence shown here is derived from an EMBL/GenBank/DDBJ whole genome shotgun (WGS) entry which is preliminary data.</text>
</comment>
<dbReference type="PROSITE" id="PS51473">
    <property type="entry name" value="GNK2"/>
    <property type="match status" value="2"/>
</dbReference>
<dbReference type="CDD" id="cd23509">
    <property type="entry name" value="Gnk2-like"/>
    <property type="match status" value="2"/>
</dbReference>
<dbReference type="PROSITE" id="PS50011">
    <property type="entry name" value="PROTEIN_KINASE_DOM"/>
    <property type="match status" value="1"/>
</dbReference>
<dbReference type="Gene3D" id="3.30.430.20">
    <property type="entry name" value="Gnk2 domain, C-X8-C-X2-C motif"/>
    <property type="match status" value="2"/>
</dbReference>
<keyword evidence="4" id="KW-0808">Transferase</keyword>
<dbReference type="FunFam" id="3.30.430.20:FF:000015">
    <property type="entry name" value="Cysteine-rich receptor-like protein kinase 3"/>
    <property type="match status" value="1"/>
</dbReference>
<evidence type="ECO:0000256" key="3">
    <source>
        <dbReference type="ARBA" id="ARBA00022553"/>
    </source>
</evidence>
<dbReference type="InterPro" id="IPR017441">
    <property type="entry name" value="Protein_kinase_ATP_BS"/>
</dbReference>
<evidence type="ECO:0000256" key="9">
    <source>
        <dbReference type="ARBA" id="ARBA00022777"/>
    </source>
</evidence>
<dbReference type="CDD" id="cd14066">
    <property type="entry name" value="STKc_IRAK"/>
    <property type="match status" value="1"/>
</dbReference>
<dbReference type="EMBL" id="JAXQNO010000016">
    <property type="protein sequence ID" value="KAK4781356.1"/>
    <property type="molecule type" value="Genomic_DNA"/>
</dbReference>
<feature type="signal peptide" evidence="19">
    <location>
        <begin position="1"/>
        <end position="23"/>
    </location>
</feature>
<dbReference type="InterPro" id="IPR000719">
    <property type="entry name" value="Prot_kinase_dom"/>
</dbReference>
<evidence type="ECO:0000256" key="8">
    <source>
        <dbReference type="ARBA" id="ARBA00022741"/>
    </source>
</evidence>
<evidence type="ECO:0000256" key="4">
    <source>
        <dbReference type="ARBA" id="ARBA00022679"/>
    </source>
</evidence>
<comment type="catalytic activity">
    <reaction evidence="16">
        <text>L-threonyl-[protein] + ATP = O-phospho-L-threonyl-[protein] + ADP + H(+)</text>
        <dbReference type="Rhea" id="RHEA:46608"/>
        <dbReference type="Rhea" id="RHEA-COMP:11060"/>
        <dbReference type="Rhea" id="RHEA-COMP:11605"/>
        <dbReference type="ChEBI" id="CHEBI:15378"/>
        <dbReference type="ChEBI" id="CHEBI:30013"/>
        <dbReference type="ChEBI" id="CHEBI:30616"/>
        <dbReference type="ChEBI" id="CHEBI:61977"/>
        <dbReference type="ChEBI" id="CHEBI:456216"/>
    </reaction>
</comment>
<dbReference type="FunFam" id="3.30.200.20:FF:000177">
    <property type="entry name" value="Cysteine-rich receptor-like protein kinase 2"/>
    <property type="match status" value="1"/>
</dbReference>
<keyword evidence="2" id="KW-0723">Serine/threonine-protein kinase</keyword>
<protein>
    <recommendedName>
        <fullName evidence="24">Cysteine-rich receptor-like protein kinase 42</fullName>
    </recommendedName>
</protein>
<dbReference type="GO" id="GO:0005524">
    <property type="term" value="F:ATP binding"/>
    <property type="evidence" value="ECO:0007669"/>
    <property type="project" value="UniProtKB-UniRule"/>
</dbReference>
<dbReference type="Gene3D" id="1.10.510.10">
    <property type="entry name" value="Transferase(Phosphotransferase) domain 1"/>
    <property type="match status" value="1"/>
</dbReference>
<evidence type="ECO:0008006" key="24">
    <source>
        <dbReference type="Google" id="ProtNLM"/>
    </source>
</evidence>
<evidence type="ECO:0000256" key="19">
    <source>
        <dbReference type="SAM" id="SignalP"/>
    </source>
</evidence>
<dbReference type="SUPFAM" id="SSF56112">
    <property type="entry name" value="Protein kinase-like (PK-like)"/>
    <property type="match status" value="1"/>
</dbReference>
<keyword evidence="3" id="KW-0597">Phosphoprotein</keyword>
<reference evidence="22 23" key="1">
    <citation type="journal article" date="2023" name="Hortic Res">
        <title>Pangenome of water caltrop reveals structural variations and asymmetric subgenome divergence after allopolyploidization.</title>
        <authorList>
            <person name="Zhang X."/>
            <person name="Chen Y."/>
            <person name="Wang L."/>
            <person name="Yuan Y."/>
            <person name="Fang M."/>
            <person name="Shi L."/>
            <person name="Lu R."/>
            <person name="Comes H.P."/>
            <person name="Ma Y."/>
            <person name="Chen Y."/>
            <person name="Huang G."/>
            <person name="Zhou Y."/>
            <person name="Zheng Z."/>
            <person name="Qiu Y."/>
        </authorList>
    </citation>
    <scope>NUCLEOTIDE SEQUENCE [LARGE SCALE GENOMIC DNA]</scope>
    <source>
        <strain evidence="22">F231</strain>
    </source>
</reference>
<evidence type="ECO:0000256" key="11">
    <source>
        <dbReference type="ARBA" id="ARBA00022989"/>
    </source>
</evidence>
<evidence type="ECO:0000256" key="15">
    <source>
        <dbReference type="ARBA" id="ARBA00047558"/>
    </source>
</evidence>
<dbReference type="PROSITE" id="PS00108">
    <property type="entry name" value="PROTEIN_KINASE_ST"/>
    <property type="match status" value="1"/>
</dbReference>
<dbReference type="InterPro" id="IPR008271">
    <property type="entry name" value="Ser/Thr_kinase_AS"/>
</dbReference>
<dbReference type="FunFam" id="1.10.510.10:FF:000336">
    <property type="entry name" value="Cysteine-rich receptor-like protein kinase 2"/>
    <property type="match status" value="1"/>
</dbReference>
<keyword evidence="10 17" id="KW-0067">ATP-binding</keyword>
<evidence type="ECO:0000256" key="6">
    <source>
        <dbReference type="ARBA" id="ARBA00022729"/>
    </source>
</evidence>
<comment type="catalytic activity">
    <reaction evidence="15">
        <text>L-seryl-[protein] + ATP = O-phospho-L-seryl-[protein] + ADP + H(+)</text>
        <dbReference type="Rhea" id="RHEA:17989"/>
        <dbReference type="Rhea" id="RHEA-COMP:9863"/>
        <dbReference type="Rhea" id="RHEA-COMP:11604"/>
        <dbReference type="ChEBI" id="CHEBI:15378"/>
        <dbReference type="ChEBI" id="CHEBI:29999"/>
        <dbReference type="ChEBI" id="CHEBI:30616"/>
        <dbReference type="ChEBI" id="CHEBI:83421"/>
        <dbReference type="ChEBI" id="CHEBI:456216"/>
    </reaction>
</comment>
<dbReference type="Pfam" id="PF01657">
    <property type="entry name" value="Stress-antifung"/>
    <property type="match status" value="2"/>
</dbReference>
<gene>
    <name evidence="22" type="ORF">SAY86_015458</name>
</gene>
<dbReference type="Pfam" id="PF07714">
    <property type="entry name" value="PK_Tyr_Ser-Thr"/>
    <property type="match status" value="1"/>
</dbReference>
<feature type="chain" id="PRO_5042818146" description="Cysteine-rich receptor-like protein kinase 42" evidence="19">
    <location>
        <begin position="24"/>
        <end position="686"/>
    </location>
</feature>
<evidence type="ECO:0000313" key="22">
    <source>
        <dbReference type="EMBL" id="KAK4781356.1"/>
    </source>
</evidence>
<dbReference type="AlphaFoldDB" id="A0AAN7LIK9"/>
<evidence type="ECO:0000256" key="16">
    <source>
        <dbReference type="ARBA" id="ARBA00047951"/>
    </source>
</evidence>
<evidence type="ECO:0000256" key="5">
    <source>
        <dbReference type="ARBA" id="ARBA00022692"/>
    </source>
</evidence>
<dbReference type="PANTHER" id="PTHR47973">
    <property type="entry name" value="CYSTEINE-RICH RECEPTOR-LIKE PROTEIN KINASE 3"/>
    <property type="match status" value="1"/>
</dbReference>
<evidence type="ECO:0000256" key="18">
    <source>
        <dbReference type="SAM" id="Phobius"/>
    </source>
</evidence>
<feature type="binding site" evidence="17">
    <location>
        <position position="350"/>
    </location>
    <ligand>
        <name>ATP</name>
        <dbReference type="ChEBI" id="CHEBI:30616"/>
    </ligand>
</feature>
<accession>A0AAN7LIK9</accession>
<feature type="domain" description="Gnk2-homologous" evidence="21">
    <location>
        <begin position="136"/>
        <end position="240"/>
    </location>
</feature>
<dbReference type="InterPro" id="IPR002902">
    <property type="entry name" value="GNK2"/>
</dbReference>
<dbReference type="GO" id="GO:0004674">
    <property type="term" value="F:protein serine/threonine kinase activity"/>
    <property type="evidence" value="ECO:0007669"/>
    <property type="project" value="UniProtKB-KW"/>
</dbReference>
<evidence type="ECO:0000259" key="20">
    <source>
        <dbReference type="PROSITE" id="PS50011"/>
    </source>
</evidence>
<evidence type="ECO:0000256" key="2">
    <source>
        <dbReference type="ARBA" id="ARBA00022527"/>
    </source>
</evidence>
<dbReference type="PROSITE" id="PS00107">
    <property type="entry name" value="PROTEIN_KINASE_ATP"/>
    <property type="match status" value="1"/>
</dbReference>